<evidence type="ECO:0000256" key="3">
    <source>
        <dbReference type="ARBA" id="ARBA00022833"/>
    </source>
</evidence>
<dbReference type="Proteomes" id="UP000007148">
    <property type="component" value="Unassembled WGS sequence"/>
</dbReference>
<name>G4T6G2_SERID</name>
<dbReference type="CDD" id="cd15737">
    <property type="entry name" value="FYVE2_Vac1p_like"/>
    <property type="match status" value="1"/>
</dbReference>
<dbReference type="SUPFAM" id="SSF57903">
    <property type="entry name" value="FYVE/PHD zinc finger"/>
    <property type="match status" value="1"/>
</dbReference>
<dbReference type="Gene3D" id="3.30.40.10">
    <property type="entry name" value="Zinc/RING finger domain, C3HC4 (zinc finger)"/>
    <property type="match status" value="1"/>
</dbReference>
<feature type="region of interest" description="Disordered" evidence="6">
    <location>
        <begin position="390"/>
        <end position="421"/>
    </location>
</feature>
<evidence type="ECO:0000313" key="9">
    <source>
        <dbReference type="Proteomes" id="UP000007148"/>
    </source>
</evidence>
<dbReference type="HOGENOM" id="CLU_015191_0_0_1"/>
<dbReference type="GO" id="GO:0008270">
    <property type="term" value="F:zinc ion binding"/>
    <property type="evidence" value="ECO:0007669"/>
    <property type="project" value="UniProtKB-KW"/>
</dbReference>
<evidence type="ECO:0000256" key="6">
    <source>
        <dbReference type="SAM" id="MobiDB-lite"/>
    </source>
</evidence>
<dbReference type="PANTHER" id="PTHR13510">
    <property type="entry name" value="FYVE-FINGER-CONTAINING RAB5 EFFECTOR PROTEIN RABENOSYN-5-RELATED"/>
    <property type="match status" value="1"/>
</dbReference>
<feature type="compositionally biased region" description="Polar residues" evidence="6">
    <location>
        <begin position="231"/>
        <end position="249"/>
    </location>
</feature>
<evidence type="ECO:0000256" key="1">
    <source>
        <dbReference type="ARBA" id="ARBA00022723"/>
    </source>
</evidence>
<dbReference type="Pfam" id="PF11464">
    <property type="entry name" value="Rbsn"/>
    <property type="match status" value="1"/>
</dbReference>
<dbReference type="PROSITE" id="PS50178">
    <property type="entry name" value="ZF_FYVE"/>
    <property type="match status" value="1"/>
</dbReference>
<feature type="compositionally biased region" description="Polar residues" evidence="6">
    <location>
        <begin position="193"/>
        <end position="204"/>
    </location>
</feature>
<feature type="compositionally biased region" description="Polar residues" evidence="6">
    <location>
        <begin position="394"/>
        <end position="409"/>
    </location>
</feature>
<dbReference type="Gene3D" id="4.10.860.20">
    <property type="entry name" value="Rabenosyn, Rab binding domain"/>
    <property type="match status" value="1"/>
</dbReference>
<organism evidence="8 9">
    <name type="scientific">Serendipita indica (strain DSM 11827)</name>
    <name type="common">Root endophyte fungus</name>
    <name type="synonym">Piriformospora indica</name>
    <dbReference type="NCBI Taxonomy" id="1109443"/>
    <lineage>
        <taxon>Eukaryota</taxon>
        <taxon>Fungi</taxon>
        <taxon>Dikarya</taxon>
        <taxon>Basidiomycota</taxon>
        <taxon>Agaricomycotina</taxon>
        <taxon>Agaricomycetes</taxon>
        <taxon>Sebacinales</taxon>
        <taxon>Serendipitaceae</taxon>
        <taxon>Serendipita</taxon>
    </lineage>
</organism>
<feature type="compositionally biased region" description="Pro residues" evidence="6">
    <location>
        <begin position="119"/>
        <end position="145"/>
    </location>
</feature>
<keyword evidence="5" id="KW-0175">Coiled coil</keyword>
<evidence type="ECO:0000256" key="2">
    <source>
        <dbReference type="ARBA" id="ARBA00022771"/>
    </source>
</evidence>
<dbReference type="InterPro" id="IPR017455">
    <property type="entry name" value="Znf_FYVE-rel"/>
</dbReference>
<feature type="compositionally biased region" description="Low complexity" evidence="6">
    <location>
        <begin position="102"/>
        <end position="118"/>
    </location>
</feature>
<dbReference type="eggNOG" id="KOG1842">
    <property type="taxonomic scope" value="Eukaryota"/>
</dbReference>
<feature type="region of interest" description="Disordered" evidence="6">
    <location>
        <begin position="102"/>
        <end position="357"/>
    </location>
</feature>
<gene>
    <name evidence="8" type="ORF">PIIN_00787</name>
</gene>
<reference evidence="8 9" key="1">
    <citation type="journal article" date="2011" name="PLoS Pathog.">
        <title>Endophytic Life Strategies Decoded by Genome and Transcriptome Analyses of the Mutualistic Root Symbiont Piriformospora indica.</title>
        <authorList>
            <person name="Zuccaro A."/>
            <person name="Lahrmann U."/>
            <person name="Guldener U."/>
            <person name="Langen G."/>
            <person name="Pfiffi S."/>
            <person name="Biedenkopf D."/>
            <person name="Wong P."/>
            <person name="Samans B."/>
            <person name="Grimm C."/>
            <person name="Basiewicz M."/>
            <person name="Murat C."/>
            <person name="Martin F."/>
            <person name="Kogel K.H."/>
        </authorList>
    </citation>
    <scope>NUCLEOTIDE SEQUENCE [LARGE SCALE GENOMIC DNA]</scope>
    <source>
        <strain evidence="8 9">DSM 11827</strain>
    </source>
</reference>
<feature type="compositionally biased region" description="Polar residues" evidence="6">
    <location>
        <begin position="42"/>
        <end position="56"/>
    </location>
</feature>
<dbReference type="InterPro" id="IPR000306">
    <property type="entry name" value="Znf_FYVE"/>
</dbReference>
<protein>
    <recommendedName>
        <fullName evidence="7">FYVE-type domain-containing protein</fullName>
    </recommendedName>
</protein>
<dbReference type="OMA" id="NGHTYSE"/>
<evidence type="ECO:0000256" key="5">
    <source>
        <dbReference type="SAM" id="Coils"/>
    </source>
</evidence>
<keyword evidence="1" id="KW-0479">Metal-binding</keyword>
<dbReference type="InterPro" id="IPR021565">
    <property type="entry name" value="Rbsn_Rab-bd"/>
</dbReference>
<accession>G4T6G2</accession>
<keyword evidence="2 4" id="KW-0863">Zinc-finger</keyword>
<dbReference type="Pfam" id="PF01363">
    <property type="entry name" value="FYVE"/>
    <property type="match status" value="1"/>
</dbReference>
<dbReference type="InterPro" id="IPR036531">
    <property type="entry name" value="Rbsn_Rab-bd_sf"/>
</dbReference>
<dbReference type="SUPFAM" id="SSF140125">
    <property type="entry name" value="Rabenosyn-5 Rab-binding domain-like"/>
    <property type="match status" value="1"/>
</dbReference>
<dbReference type="InterPro" id="IPR013083">
    <property type="entry name" value="Znf_RING/FYVE/PHD"/>
</dbReference>
<dbReference type="AlphaFoldDB" id="G4T6G2"/>
<feature type="coiled-coil region" evidence="5">
    <location>
        <begin position="757"/>
        <end position="787"/>
    </location>
</feature>
<dbReference type="PANTHER" id="PTHR13510:SF44">
    <property type="entry name" value="RABENOSYN-5"/>
    <property type="match status" value="1"/>
</dbReference>
<dbReference type="OrthoDB" id="166134at2759"/>
<dbReference type="InterPro" id="IPR052727">
    <property type="entry name" value="Rab4/Rab5_effector"/>
</dbReference>
<keyword evidence="3" id="KW-0862">Zinc</keyword>
<evidence type="ECO:0000256" key="4">
    <source>
        <dbReference type="PROSITE-ProRule" id="PRU00091"/>
    </source>
</evidence>
<feature type="compositionally biased region" description="Low complexity" evidence="6">
    <location>
        <begin position="254"/>
        <end position="305"/>
    </location>
</feature>
<dbReference type="SMART" id="SM00064">
    <property type="entry name" value="FYVE"/>
    <property type="match status" value="1"/>
</dbReference>
<dbReference type="InParanoid" id="G4T6G2"/>
<comment type="caution">
    <text evidence="8">The sequence shown here is derived from an EMBL/GenBank/DDBJ whole genome shotgun (WGS) entry which is preliminary data.</text>
</comment>
<sequence length="799" mass="86250">MSSPVPYRAYQSKRHSRNLSNTFTPPQSPPLAPVGSPKSPATPASNASSKRLSTHSPLADLASLDRSTPPPVTPPSNNKALPLPSAPVTPVAIEILEIPPSPISESTVASPSPQVVEEPPQPVAVPESPRPPPKTVVTPPAPPVASPKEETPSPASPAPPKLASHSTFRHVPARASPLRPSASVLKSGYEGTPLSSRSTLTLGTPSRAASGVNPSSNLRPRPPGGLKVHDFSQSSSQPGSPVNGSSLTVHTARPAISSPLSSSSVGSSRQPSPLASPASETKSSSPSKSSNPSPSASPSRPAISPLPSPSTGSVPLASGSSTSTIQAPRKSDTPNRTVSTGSAPYRHGFQPKGVYGQRTDEFLEARRLKRDTSRIEDRRLERRLEKLIDLHFPSQDSKQANTPTTSTPLQEKPPPNRRQSSFFDFDLSDLKGKNASDLWRNVLDSAASTRLPSLNAKGEIRQQEMAITPWQEDAAVPACPICLTTFNTLTNRKHHCRLCGKVVCSLPVKHPNRPELCSFLFVVDAKTGLIEEVSGDIVDYGVKRQVTPGGKSGSDALLAKKMAEEQEKYLKGVRICKECRPTLRRRQYGVEARTTPPFSKLYAVLLEIEKEIEEMLPQFQELVIHLSQEDDSNLHSAPNNNRVKQATNLRKHLLESFSQYDAIAKRIKSLKTPGPNSSQEKVQNAISNRATLFLQRNLFPLQSLPKPKKPTHAKNSSVTTLSLPSNLVDMSDQDAALAHTLQPLLEQEALLESFVEEANAQRKFEDAKTLKQNLKEIRQEIDRLLNGRDLPGNPASAKG</sequence>
<feature type="domain" description="FYVE-type" evidence="7">
    <location>
        <begin position="473"/>
        <end position="584"/>
    </location>
</feature>
<dbReference type="STRING" id="1109443.G4T6G2"/>
<evidence type="ECO:0000259" key="7">
    <source>
        <dbReference type="PROSITE" id="PS50178"/>
    </source>
</evidence>
<dbReference type="InterPro" id="IPR011011">
    <property type="entry name" value="Znf_FYVE_PHD"/>
</dbReference>
<keyword evidence="9" id="KW-1185">Reference proteome</keyword>
<evidence type="ECO:0000313" key="8">
    <source>
        <dbReference type="EMBL" id="CCA66949.1"/>
    </source>
</evidence>
<dbReference type="EMBL" id="CAFZ01000007">
    <property type="protein sequence ID" value="CCA66949.1"/>
    <property type="molecule type" value="Genomic_DNA"/>
</dbReference>
<proteinExistence type="predicted"/>
<feature type="region of interest" description="Disordered" evidence="6">
    <location>
        <begin position="1"/>
        <end position="85"/>
    </location>
</feature>